<reference evidence="10" key="1">
    <citation type="journal article" date="2023" name="Mol. Phylogenet. Evol.">
        <title>Genome-scale phylogeny and comparative genomics of the fungal order Sordariales.</title>
        <authorList>
            <person name="Hensen N."/>
            <person name="Bonometti L."/>
            <person name="Westerberg I."/>
            <person name="Brannstrom I.O."/>
            <person name="Guillou S."/>
            <person name="Cros-Aarteil S."/>
            <person name="Calhoun S."/>
            <person name="Haridas S."/>
            <person name="Kuo A."/>
            <person name="Mondo S."/>
            <person name="Pangilinan J."/>
            <person name="Riley R."/>
            <person name="LaButti K."/>
            <person name="Andreopoulos B."/>
            <person name="Lipzen A."/>
            <person name="Chen C."/>
            <person name="Yan M."/>
            <person name="Daum C."/>
            <person name="Ng V."/>
            <person name="Clum A."/>
            <person name="Steindorff A."/>
            <person name="Ohm R.A."/>
            <person name="Martin F."/>
            <person name="Silar P."/>
            <person name="Natvig D.O."/>
            <person name="Lalanne C."/>
            <person name="Gautier V."/>
            <person name="Ament-Velasquez S.L."/>
            <person name="Kruys A."/>
            <person name="Hutchinson M.I."/>
            <person name="Powell A.J."/>
            <person name="Barry K."/>
            <person name="Miller A.N."/>
            <person name="Grigoriev I.V."/>
            <person name="Debuchy R."/>
            <person name="Gladieux P."/>
            <person name="Hiltunen Thoren M."/>
            <person name="Johannesson H."/>
        </authorList>
    </citation>
    <scope>NUCLEOTIDE SEQUENCE</scope>
    <source>
        <strain evidence="10">CBS 123565</strain>
    </source>
</reference>
<dbReference type="Proteomes" id="UP001304895">
    <property type="component" value="Unassembled WGS sequence"/>
</dbReference>
<dbReference type="GO" id="GO:0033573">
    <property type="term" value="C:high-affinity iron permease complex"/>
    <property type="evidence" value="ECO:0007669"/>
    <property type="project" value="TreeGrafter"/>
</dbReference>
<evidence type="ECO:0000256" key="6">
    <source>
        <dbReference type="SAM" id="SignalP"/>
    </source>
</evidence>
<keyword evidence="4" id="KW-0560">Oxidoreductase</keyword>
<dbReference type="GO" id="GO:0004322">
    <property type="term" value="F:ferroxidase activity"/>
    <property type="evidence" value="ECO:0007669"/>
    <property type="project" value="TreeGrafter"/>
</dbReference>
<dbReference type="InterPro" id="IPR045087">
    <property type="entry name" value="Cu-oxidase_fam"/>
</dbReference>
<dbReference type="SUPFAM" id="SSF49503">
    <property type="entry name" value="Cupredoxins"/>
    <property type="match status" value="3"/>
</dbReference>
<name>A0AAN6UEJ8_9PEZI</name>
<feature type="domain" description="Plastocyanin-like" evidence="8">
    <location>
        <begin position="378"/>
        <end position="508"/>
    </location>
</feature>
<comment type="caution">
    <text evidence="10">The sequence shown here is derived from an EMBL/GenBank/DDBJ whole genome shotgun (WGS) entry which is preliminary data.</text>
</comment>
<protein>
    <submittedName>
        <fullName evidence="10">Multicopper oxidase</fullName>
    </submittedName>
</protein>
<feature type="domain" description="Plastocyanin-like" evidence="9">
    <location>
        <begin position="29"/>
        <end position="144"/>
    </location>
</feature>
<dbReference type="PANTHER" id="PTHR11709">
    <property type="entry name" value="MULTI-COPPER OXIDASE"/>
    <property type="match status" value="1"/>
</dbReference>
<feature type="chain" id="PRO_5042967847" evidence="6">
    <location>
        <begin position="21"/>
        <end position="590"/>
    </location>
</feature>
<keyword evidence="2" id="KW-0479">Metal-binding</keyword>
<evidence type="ECO:0000256" key="5">
    <source>
        <dbReference type="ARBA" id="ARBA00023008"/>
    </source>
</evidence>
<accession>A0AAN6UEJ8</accession>
<keyword evidence="5" id="KW-0186">Copper</keyword>
<evidence type="ECO:0000259" key="8">
    <source>
        <dbReference type="Pfam" id="PF07731"/>
    </source>
</evidence>
<dbReference type="AlphaFoldDB" id="A0AAN6UEJ8"/>
<dbReference type="InterPro" id="IPR011706">
    <property type="entry name" value="Cu-oxidase_C"/>
</dbReference>
<dbReference type="PROSITE" id="PS00079">
    <property type="entry name" value="MULTICOPPER_OXIDASE1"/>
    <property type="match status" value="2"/>
</dbReference>
<dbReference type="Pfam" id="PF00394">
    <property type="entry name" value="Cu-oxidase"/>
    <property type="match status" value="1"/>
</dbReference>
<proteinExistence type="inferred from homology"/>
<evidence type="ECO:0000313" key="11">
    <source>
        <dbReference type="Proteomes" id="UP001304895"/>
    </source>
</evidence>
<dbReference type="CDD" id="cd13877">
    <property type="entry name" value="CuRO_2_Fet3p_like"/>
    <property type="match status" value="1"/>
</dbReference>
<evidence type="ECO:0000259" key="9">
    <source>
        <dbReference type="Pfam" id="PF07732"/>
    </source>
</evidence>
<evidence type="ECO:0000313" key="10">
    <source>
        <dbReference type="EMBL" id="KAK4131171.1"/>
    </source>
</evidence>
<evidence type="ECO:0000256" key="2">
    <source>
        <dbReference type="ARBA" id="ARBA00022723"/>
    </source>
</evidence>
<dbReference type="InterPro" id="IPR033138">
    <property type="entry name" value="Cu_oxidase_CS"/>
</dbReference>
<dbReference type="PROSITE" id="PS00080">
    <property type="entry name" value="MULTICOPPER_OXIDASE2"/>
    <property type="match status" value="1"/>
</dbReference>
<sequence length="590" mass="64893">MPPPGLVPLAWLCLAAVARAATVAYDWDVTWVWASPDGFGRPVIGINNQWPCPVIEAMVGDTIVINLANQLGNQTAGLHFHGVNQANSADMDGPSGVSQCPLPPGSSIKYQFVADVPGTYWYHSHNMGQYPDGLRGPLIVFDPNDPYKDTYDEELILTVSDWYHNQSLTAVQNMLIPNNTRFAPPIPDGLLVNEGLGSHINFTKGRTYRIRMISFAAFGSAMVHFDSHTMKVIMNDAAYLQSEDAYMLRIAPAQRYDVLIEAADRDSGNYPFLVSLDINRDWTNSTEPLQWAHNYTGYLVMDTSQALSRRDVVSKWSPADDSHFKPYDGAAAYSSYDKLIQLDFKFCLDQNGYPRYAAAAAALTAAPSSCFNNLTYISQPVPTLYSVATTGDNNTDPVIYGSVLPFIVSYGDTVQIVVNNIDTASHPFHLHGHHFQVLDRPRSGTGNWPGRDTNYASAPPMRDTVTVMPNSHAVLRFKATNPGVWLFHCHIEWHVEMGLTATIIEAPDRLRGMTFPDDHIDACNVMGIPYKGNAAGNTQNYTDTTGFVTVPPTVYTGAMYPATASTVAKLKPRHPRVLGSSSGSLLAPFY</sequence>
<evidence type="ECO:0000256" key="1">
    <source>
        <dbReference type="ARBA" id="ARBA00010609"/>
    </source>
</evidence>
<feature type="signal peptide" evidence="6">
    <location>
        <begin position="1"/>
        <end position="20"/>
    </location>
</feature>
<dbReference type="InterPro" id="IPR002355">
    <property type="entry name" value="Cu_oxidase_Cu_BS"/>
</dbReference>
<dbReference type="PANTHER" id="PTHR11709:SF361">
    <property type="entry name" value="IRON TRANSPORT MULTICOPPER OXIDASE FET3"/>
    <property type="match status" value="1"/>
</dbReference>
<dbReference type="Pfam" id="PF07732">
    <property type="entry name" value="Cu-oxidase_3"/>
    <property type="match status" value="1"/>
</dbReference>
<dbReference type="EMBL" id="MU853427">
    <property type="protein sequence ID" value="KAK4131171.1"/>
    <property type="molecule type" value="Genomic_DNA"/>
</dbReference>
<evidence type="ECO:0000259" key="7">
    <source>
        <dbReference type="Pfam" id="PF00394"/>
    </source>
</evidence>
<dbReference type="Pfam" id="PF07731">
    <property type="entry name" value="Cu-oxidase_2"/>
    <property type="match status" value="1"/>
</dbReference>
<evidence type="ECO:0000256" key="3">
    <source>
        <dbReference type="ARBA" id="ARBA00022729"/>
    </source>
</evidence>
<evidence type="ECO:0000256" key="4">
    <source>
        <dbReference type="ARBA" id="ARBA00023002"/>
    </source>
</evidence>
<gene>
    <name evidence="10" type="ORF">BT67DRAFT_436498</name>
</gene>
<dbReference type="GO" id="GO:0005507">
    <property type="term" value="F:copper ion binding"/>
    <property type="evidence" value="ECO:0007669"/>
    <property type="project" value="InterPro"/>
</dbReference>
<dbReference type="FunFam" id="2.60.40.420:FF:000071">
    <property type="entry name" value="Conidial pigment biosynthesis oxidase Abr1/brown 1"/>
    <property type="match status" value="1"/>
</dbReference>
<dbReference type="InterPro" id="IPR011707">
    <property type="entry name" value="Cu-oxidase-like_N"/>
</dbReference>
<dbReference type="GO" id="GO:0033215">
    <property type="term" value="P:reductive iron assimilation"/>
    <property type="evidence" value="ECO:0007669"/>
    <property type="project" value="TreeGrafter"/>
</dbReference>
<feature type="domain" description="Plastocyanin-like" evidence="7">
    <location>
        <begin position="154"/>
        <end position="278"/>
    </location>
</feature>
<comment type="similarity">
    <text evidence="1">Belongs to the multicopper oxidase family.</text>
</comment>
<dbReference type="GO" id="GO:0010106">
    <property type="term" value="P:cellular response to iron ion starvation"/>
    <property type="evidence" value="ECO:0007669"/>
    <property type="project" value="TreeGrafter"/>
</dbReference>
<keyword evidence="3 6" id="KW-0732">Signal</keyword>
<dbReference type="InterPro" id="IPR001117">
    <property type="entry name" value="Cu-oxidase_2nd"/>
</dbReference>
<dbReference type="Gene3D" id="2.60.40.420">
    <property type="entry name" value="Cupredoxins - blue copper proteins"/>
    <property type="match status" value="3"/>
</dbReference>
<keyword evidence="11" id="KW-1185">Reference proteome</keyword>
<organism evidence="10 11">
    <name type="scientific">Trichocladium antarcticum</name>
    <dbReference type="NCBI Taxonomy" id="1450529"/>
    <lineage>
        <taxon>Eukaryota</taxon>
        <taxon>Fungi</taxon>
        <taxon>Dikarya</taxon>
        <taxon>Ascomycota</taxon>
        <taxon>Pezizomycotina</taxon>
        <taxon>Sordariomycetes</taxon>
        <taxon>Sordariomycetidae</taxon>
        <taxon>Sordariales</taxon>
        <taxon>Chaetomiaceae</taxon>
        <taxon>Trichocladium</taxon>
    </lineage>
</organism>
<dbReference type="InterPro" id="IPR044130">
    <property type="entry name" value="CuRO_2_Fet3-like"/>
</dbReference>
<dbReference type="InterPro" id="IPR008972">
    <property type="entry name" value="Cupredoxin"/>
</dbReference>
<reference evidence="10" key="2">
    <citation type="submission" date="2023-05" db="EMBL/GenBank/DDBJ databases">
        <authorList>
            <consortium name="Lawrence Berkeley National Laboratory"/>
            <person name="Steindorff A."/>
            <person name="Hensen N."/>
            <person name="Bonometti L."/>
            <person name="Westerberg I."/>
            <person name="Brannstrom I.O."/>
            <person name="Guillou S."/>
            <person name="Cros-Aarteil S."/>
            <person name="Calhoun S."/>
            <person name="Haridas S."/>
            <person name="Kuo A."/>
            <person name="Mondo S."/>
            <person name="Pangilinan J."/>
            <person name="Riley R."/>
            <person name="Labutti K."/>
            <person name="Andreopoulos B."/>
            <person name="Lipzen A."/>
            <person name="Chen C."/>
            <person name="Yanf M."/>
            <person name="Daum C."/>
            <person name="Ng V."/>
            <person name="Clum A."/>
            <person name="Ohm R."/>
            <person name="Martin F."/>
            <person name="Silar P."/>
            <person name="Natvig D."/>
            <person name="Lalanne C."/>
            <person name="Gautier V."/>
            <person name="Ament-Velasquez S.L."/>
            <person name="Kruys A."/>
            <person name="Hutchinson M.I."/>
            <person name="Powell A.J."/>
            <person name="Barry K."/>
            <person name="Miller A.N."/>
            <person name="Grigoriev I.V."/>
            <person name="Debuchy R."/>
            <person name="Gladieux P."/>
            <person name="Thoren M.H."/>
            <person name="Johannesson H."/>
        </authorList>
    </citation>
    <scope>NUCLEOTIDE SEQUENCE</scope>
    <source>
        <strain evidence="10">CBS 123565</strain>
    </source>
</reference>